<gene>
    <name evidence="3" type="ORF">J7I42_29985</name>
</gene>
<name>A0ABS3Z321_9BACT</name>
<organism evidence="3 4">
    <name type="scientific">Niastella soli</name>
    <dbReference type="NCBI Taxonomy" id="2821487"/>
    <lineage>
        <taxon>Bacteria</taxon>
        <taxon>Pseudomonadati</taxon>
        <taxon>Bacteroidota</taxon>
        <taxon>Chitinophagia</taxon>
        <taxon>Chitinophagales</taxon>
        <taxon>Chitinophagaceae</taxon>
        <taxon>Niastella</taxon>
    </lineage>
</organism>
<dbReference type="RefSeq" id="WP_209143248.1">
    <property type="nucleotide sequence ID" value="NZ_JAGHKO010000014.1"/>
</dbReference>
<dbReference type="EMBL" id="JAGHKO010000014">
    <property type="protein sequence ID" value="MBO9204555.1"/>
    <property type="molecule type" value="Genomic_DNA"/>
</dbReference>
<feature type="domain" description="Activator of Hsp90 ATPase homologue 1/2-like C-terminal" evidence="2">
    <location>
        <begin position="19"/>
        <end position="146"/>
    </location>
</feature>
<accession>A0ABS3Z321</accession>
<dbReference type="InterPro" id="IPR023393">
    <property type="entry name" value="START-like_dom_sf"/>
</dbReference>
<proteinExistence type="inferred from homology"/>
<dbReference type="Gene3D" id="3.30.530.20">
    <property type="match status" value="1"/>
</dbReference>
<comment type="caution">
    <text evidence="3">The sequence shown here is derived from an EMBL/GenBank/DDBJ whole genome shotgun (WGS) entry which is preliminary data.</text>
</comment>
<dbReference type="InterPro" id="IPR013538">
    <property type="entry name" value="ASHA1/2-like_C"/>
</dbReference>
<dbReference type="Pfam" id="PF08327">
    <property type="entry name" value="AHSA1"/>
    <property type="match status" value="1"/>
</dbReference>
<evidence type="ECO:0000313" key="3">
    <source>
        <dbReference type="EMBL" id="MBO9204555.1"/>
    </source>
</evidence>
<comment type="similarity">
    <text evidence="1">Belongs to the AHA1 family.</text>
</comment>
<evidence type="ECO:0000313" key="4">
    <source>
        <dbReference type="Proteomes" id="UP000677244"/>
    </source>
</evidence>
<dbReference type="SUPFAM" id="SSF55961">
    <property type="entry name" value="Bet v1-like"/>
    <property type="match status" value="1"/>
</dbReference>
<keyword evidence="4" id="KW-1185">Reference proteome</keyword>
<dbReference type="CDD" id="cd07814">
    <property type="entry name" value="SRPBCC_CalC_Aha1-like"/>
    <property type="match status" value="1"/>
</dbReference>
<evidence type="ECO:0000259" key="2">
    <source>
        <dbReference type="Pfam" id="PF08327"/>
    </source>
</evidence>
<sequence length="151" mass="17429">MPDFMTNLIEKTIVINALATDVWKALTQPFLMKQWMGEEEMNLHIQTSWTVNSPITISGFHHLPFVNKGTILEFDEEKVLSYSHNSSLSRLADESENYSVIKFNLSPAETQTAVTLTITNFPTEVIYKHLEFYWQSTIVLLKKFVENSKLI</sequence>
<evidence type="ECO:0000256" key="1">
    <source>
        <dbReference type="ARBA" id="ARBA00006817"/>
    </source>
</evidence>
<dbReference type="Proteomes" id="UP000677244">
    <property type="component" value="Unassembled WGS sequence"/>
</dbReference>
<protein>
    <submittedName>
        <fullName evidence="3">SRPBCC domain-containing protein</fullName>
    </submittedName>
</protein>
<reference evidence="3 4" key="1">
    <citation type="submission" date="2021-03" db="EMBL/GenBank/DDBJ databases">
        <title>Assistant Professor.</title>
        <authorList>
            <person name="Huq M.A."/>
        </authorList>
    </citation>
    <scope>NUCLEOTIDE SEQUENCE [LARGE SCALE GENOMIC DNA]</scope>
    <source>
        <strain evidence="3 4">MAH-29</strain>
    </source>
</reference>